<reference evidence="4" key="1">
    <citation type="submission" date="2014-03" db="EMBL/GenBank/DDBJ databases">
        <title>The Genome Sequence of Puccinia striiformis f. sp. tritici PST-78.</title>
        <authorList>
            <consortium name="The Broad Institute Genome Sequencing Platform"/>
            <person name="Cuomo C."/>
            <person name="Hulbert S."/>
            <person name="Chen X."/>
            <person name="Walker B."/>
            <person name="Young S.K."/>
            <person name="Zeng Q."/>
            <person name="Gargeya S."/>
            <person name="Fitzgerald M."/>
            <person name="Haas B."/>
            <person name="Abouelleil A."/>
            <person name="Alvarado L."/>
            <person name="Arachchi H.M."/>
            <person name="Berlin A.M."/>
            <person name="Chapman S.B."/>
            <person name="Goldberg J."/>
            <person name="Griggs A."/>
            <person name="Gujja S."/>
            <person name="Hansen M."/>
            <person name="Howarth C."/>
            <person name="Imamovic A."/>
            <person name="Larimer J."/>
            <person name="McCowan C."/>
            <person name="Montmayeur A."/>
            <person name="Murphy C."/>
            <person name="Neiman D."/>
            <person name="Pearson M."/>
            <person name="Priest M."/>
            <person name="Roberts A."/>
            <person name="Saif S."/>
            <person name="Shea T."/>
            <person name="Sisk P."/>
            <person name="Sykes S."/>
            <person name="Wortman J."/>
            <person name="Nusbaum C."/>
            <person name="Birren B."/>
        </authorList>
    </citation>
    <scope>NUCLEOTIDE SEQUENCE [LARGE SCALE GENOMIC DNA]</scope>
    <source>
        <strain evidence="4">race PST-78</strain>
    </source>
</reference>
<feature type="compositionally biased region" description="Polar residues" evidence="1">
    <location>
        <begin position="180"/>
        <end position="194"/>
    </location>
</feature>
<feature type="signal peptide" evidence="2">
    <location>
        <begin position="1"/>
        <end position="19"/>
    </location>
</feature>
<protein>
    <submittedName>
        <fullName evidence="3">Uncharacterized protein</fullName>
    </submittedName>
</protein>
<dbReference type="OrthoDB" id="10277514at2759"/>
<evidence type="ECO:0000256" key="1">
    <source>
        <dbReference type="SAM" id="MobiDB-lite"/>
    </source>
</evidence>
<feature type="region of interest" description="Disordered" evidence="1">
    <location>
        <begin position="167"/>
        <end position="200"/>
    </location>
</feature>
<accession>A0A0L0VWB4</accession>
<comment type="caution">
    <text evidence="3">The sequence shown here is derived from an EMBL/GenBank/DDBJ whole genome shotgun (WGS) entry which is preliminary data.</text>
</comment>
<proteinExistence type="predicted"/>
<sequence>MLRLFLIALVCCGLRYALTAPAPLRDVLTAPMVQAIDPSAKIDSTSSIAHREFRLWEIFDLKHFPVQKIHAGAPGGKNVNLQVPRDQIPRKAIESNLMKPPQAGMEMDLPRRPKQEKEIKIGNISNNDRVGRANDASDPLLTPIFDFECACEETGCLHWSFPFKRMPVESPRESSDRLSEASNSKKGYNNSNASRKTHLD</sequence>
<evidence type="ECO:0000313" key="3">
    <source>
        <dbReference type="EMBL" id="KNF03561.1"/>
    </source>
</evidence>
<dbReference type="Proteomes" id="UP000054564">
    <property type="component" value="Unassembled WGS sequence"/>
</dbReference>
<name>A0A0L0VWB4_9BASI</name>
<feature type="chain" id="PRO_5005550008" evidence="2">
    <location>
        <begin position="20"/>
        <end position="200"/>
    </location>
</feature>
<keyword evidence="2" id="KW-0732">Signal</keyword>
<dbReference type="AlphaFoldDB" id="A0A0L0VWB4"/>
<feature type="compositionally biased region" description="Basic and acidic residues" evidence="1">
    <location>
        <begin position="167"/>
        <end position="179"/>
    </location>
</feature>
<keyword evidence="4" id="KW-1185">Reference proteome</keyword>
<evidence type="ECO:0000313" key="4">
    <source>
        <dbReference type="Proteomes" id="UP000054564"/>
    </source>
</evidence>
<gene>
    <name evidence="3" type="ORF">PSTG_03087</name>
</gene>
<dbReference type="EMBL" id="AJIL01000016">
    <property type="protein sequence ID" value="KNF03561.1"/>
    <property type="molecule type" value="Genomic_DNA"/>
</dbReference>
<evidence type="ECO:0000256" key="2">
    <source>
        <dbReference type="SAM" id="SignalP"/>
    </source>
</evidence>
<organism evidence="3 4">
    <name type="scientific">Puccinia striiformis f. sp. tritici PST-78</name>
    <dbReference type="NCBI Taxonomy" id="1165861"/>
    <lineage>
        <taxon>Eukaryota</taxon>
        <taxon>Fungi</taxon>
        <taxon>Dikarya</taxon>
        <taxon>Basidiomycota</taxon>
        <taxon>Pucciniomycotina</taxon>
        <taxon>Pucciniomycetes</taxon>
        <taxon>Pucciniales</taxon>
        <taxon>Pucciniaceae</taxon>
        <taxon>Puccinia</taxon>
    </lineage>
</organism>